<accession>A0A3D9RP05</accession>
<feature type="transmembrane region" description="Helical" evidence="1">
    <location>
        <begin position="83"/>
        <end position="104"/>
    </location>
</feature>
<keyword evidence="1" id="KW-0812">Transmembrane</keyword>
<proteinExistence type="predicted"/>
<dbReference type="EMBL" id="QTTN01000027">
    <property type="protein sequence ID" value="REE77722.1"/>
    <property type="molecule type" value="Genomic_DNA"/>
</dbReference>
<dbReference type="OrthoDB" id="7062026at2"/>
<name>A0A3D9RP05_9BACL</name>
<feature type="transmembrane region" description="Helical" evidence="1">
    <location>
        <begin position="58"/>
        <end position="77"/>
    </location>
</feature>
<feature type="transmembrane region" description="Helical" evidence="1">
    <location>
        <begin position="5"/>
        <end position="25"/>
    </location>
</feature>
<organism evidence="2 3">
    <name type="scientific">Paenibacillus taihuensis</name>
    <dbReference type="NCBI Taxonomy" id="1156355"/>
    <lineage>
        <taxon>Bacteria</taxon>
        <taxon>Bacillati</taxon>
        <taxon>Bacillota</taxon>
        <taxon>Bacilli</taxon>
        <taxon>Bacillales</taxon>
        <taxon>Paenibacillaceae</taxon>
        <taxon>Paenibacillus</taxon>
    </lineage>
</organism>
<evidence type="ECO:0000256" key="1">
    <source>
        <dbReference type="SAM" id="Phobius"/>
    </source>
</evidence>
<keyword evidence="3" id="KW-1185">Reference proteome</keyword>
<comment type="caution">
    <text evidence="2">The sequence shown here is derived from an EMBL/GenBank/DDBJ whole genome shotgun (WGS) entry which is preliminary data.</text>
</comment>
<feature type="transmembrane region" description="Helical" evidence="1">
    <location>
        <begin position="165"/>
        <end position="187"/>
    </location>
</feature>
<gene>
    <name evidence="2" type="ORF">A8990_12742</name>
</gene>
<protein>
    <recommendedName>
        <fullName evidence="4">Intracellular septation protein A</fullName>
    </recommendedName>
</protein>
<evidence type="ECO:0000313" key="3">
    <source>
        <dbReference type="Proteomes" id="UP000256304"/>
    </source>
</evidence>
<keyword evidence="1" id="KW-0472">Membrane</keyword>
<keyword evidence="1" id="KW-1133">Transmembrane helix</keyword>
<dbReference type="AlphaFoldDB" id="A0A3D9RP05"/>
<evidence type="ECO:0008006" key="4">
    <source>
        <dbReference type="Google" id="ProtNLM"/>
    </source>
</evidence>
<dbReference type="Proteomes" id="UP000256304">
    <property type="component" value="Unassembled WGS sequence"/>
</dbReference>
<dbReference type="RefSeq" id="WP_116190908.1">
    <property type="nucleotide sequence ID" value="NZ_QTTN01000027.1"/>
</dbReference>
<sequence length="206" mass="23501">MSQKIYVILTLLINGIIPWALYTVLSSHMSSLAALSIATLIPLLDNLFQLVKHRKLDAFGGLMLFTFVLTIALVFFGGDEKLLLIRESFITASVGLVFLGSLFFSRPIMYHLATRFVIGNDFSSSWSYAYFRFVMRLMTVVWGIMLTGEAAVRVYMVYHMSTERYLVFSNFVLYGFIGAAVLWTIVYRRHSAVKFLQIKKNGTLYL</sequence>
<reference evidence="2 3" key="1">
    <citation type="submission" date="2018-08" db="EMBL/GenBank/DDBJ databases">
        <title>Genomic Encyclopedia of Type Strains, Phase III (KMG-III): the genomes of soil and plant-associated and newly described type strains.</title>
        <authorList>
            <person name="Whitman W."/>
        </authorList>
    </citation>
    <scope>NUCLEOTIDE SEQUENCE [LARGE SCALE GENOMIC DNA]</scope>
    <source>
        <strain evidence="2 3">CGMCC 1.10966</strain>
    </source>
</reference>
<feature type="transmembrane region" description="Helical" evidence="1">
    <location>
        <begin position="31"/>
        <end position="51"/>
    </location>
</feature>
<dbReference type="NCBIfam" id="NF041646">
    <property type="entry name" value="VC0807_fam"/>
    <property type="match status" value="1"/>
</dbReference>
<feature type="transmembrane region" description="Helical" evidence="1">
    <location>
        <begin position="125"/>
        <end position="145"/>
    </location>
</feature>
<evidence type="ECO:0000313" key="2">
    <source>
        <dbReference type="EMBL" id="REE77722.1"/>
    </source>
</evidence>